<dbReference type="GO" id="GO:0048268">
    <property type="term" value="P:clathrin coat assembly"/>
    <property type="evidence" value="ECO:0007669"/>
    <property type="project" value="TreeGrafter"/>
</dbReference>
<accession>A0AA41N9Q7</accession>
<dbReference type="GO" id="GO:0030136">
    <property type="term" value="C:clathrin-coated vesicle"/>
    <property type="evidence" value="ECO:0007669"/>
    <property type="project" value="TreeGrafter"/>
</dbReference>
<evidence type="ECO:0000256" key="4">
    <source>
        <dbReference type="SAM" id="MobiDB-lite"/>
    </source>
</evidence>
<evidence type="ECO:0000256" key="1">
    <source>
        <dbReference type="ARBA" id="ARBA00022553"/>
    </source>
</evidence>
<evidence type="ECO:0000313" key="7">
    <source>
        <dbReference type="Proteomes" id="UP001166674"/>
    </source>
</evidence>
<protein>
    <submittedName>
        <fullName evidence="6">Growth arrest-specific protein 7</fullName>
    </submittedName>
</protein>
<feature type="region of interest" description="Disordered" evidence="4">
    <location>
        <begin position="24"/>
        <end position="50"/>
    </location>
</feature>
<feature type="compositionally biased region" description="Basic residues" evidence="4">
    <location>
        <begin position="25"/>
        <end position="36"/>
    </location>
</feature>
<dbReference type="GO" id="GO:0005886">
    <property type="term" value="C:plasma membrane"/>
    <property type="evidence" value="ECO:0007669"/>
    <property type="project" value="TreeGrafter"/>
</dbReference>
<keyword evidence="1" id="KW-0597">Phosphoprotein</keyword>
<organism evidence="6 7">
    <name type="scientific">Sciurus carolinensis</name>
    <name type="common">Eastern gray squirrel</name>
    <dbReference type="NCBI Taxonomy" id="30640"/>
    <lineage>
        <taxon>Eukaryota</taxon>
        <taxon>Metazoa</taxon>
        <taxon>Chordata</taxon>
        <taxon>Craniata</taxon>
        <taxon>Vertebrata</taxon>
        <taxon>Euteleostomi</taxon>
        <taxon>Mammalia</taxon>
        <taxon>Eutheria</taxon>
        <taxon>Euarchontoglires</taxon>
        <taxon>Glires</taxon>
        <taxon>Rodentia</taxon>
        <taxon>Sciuromorpha</taxon>
        <taxon>Sciuridae</taxon>
        <taxon>Sciurinae</taxon>
        <taxon>Sciurini</taxon>
        <taxon>Sciurus</taxon>
    </lineage>
</organism>
<dbReference type="GO" id="GO:0072583">
    <property type="term" value="P:clathrin-dependent endocytosis"/>
    <property type="evidence" value="ECO:0007669"/>
    <property type="project" value="TreeGrafter"/>
</dbReference>
<dbReference type="Proteomes" id="UP001166674">
    <property type="component" value="Unassembled WGS sequence"/>
</dbReference>
<keyword evidence="2 3" id="KW-0175">Coiled coil</keyword>
<dbReference type="PROSITE" id="PS51741">
    <property type="entry name" value="F_BAR"/>
    <property type="match status" value="1"/>
</dbReference>
<evidence type="ECO:0000256" key="3">
    <source>
        <dbReference type="PROSITE-ProRule" id="PRU01077"/>
    </source>
</evidence>
<name>A0AA41N9Q7_SCICA</name>
<dbReference type="AlphaFoldDB" id="A0AA41N9Q7"/>
<reference evidence="6" key="1">
    <citation type="submission" date="2020-03" db="EMBL/GenBank/DDBJ databases">
        <title>Studies in the Genomics of Life Span.</title>
        <authorList>
            <person name="Glass D."/>
        </authorList>
    </citation>
    <scope>NUCLEOTIDE SEQUENCE</scope>
    <source>
        <strain evidence="6">SUZIE</strain>
        <tissue evidence="6">Muscle</tissue>
    </source>
</reference>
<dbReference type="GO" id="GO:0005905">
    <property type="term" value="C:clathrin-coated pit"/>
    <property type="evidence" value="ECO:0007669"/>
    <property type="project" value="TreeGrafter"/>
</dbReference>
<dbReference type="PANTHER" id="PTHR23065">
    <property type="entry name" value="PROLINE-SERINE-THREONINE PHOSPHATASE INTERACTING PROTEIN 1"/>
    <property type="match status" value="1"/>
</dbReference>
<proteinExistence type="predicted"/>
<evidence type="ECO:0000256" key="2">
    <source>
        <dbReference type="ARBA" id="ARBA00023054"/>
    </source>
</evidence>
<feature type="domain" description="F-BAR" evidence="5">
    <location>
        <begin position="1"/>
        <end position="187"/>
    </location>
</feature>
<evidence type="ECO:0000259" key="5">
    <source>
        <dbReference type="PROSITE" id="PS51741"/>
    </source>
</evidence>
<dbReference type="InterPro" id="IPR031160">
    <property type="entry name" value="F_BAR_dom"/>
</dbReference>
<dbReference type="EMBL" id="JAATJV010404000">
    <property type="protein sequence ID" value="MBZ3885972.1"/>
    <property type="molecule type" value="Genomic_DNA"/>
</dbReference>
<dbReference type="SUPFAM" id="SSF103657">
    <property type="entry name" value="BAR/IMD domain-like"/>
    <property type="match status" value="1"/>
</dbReference>
<sequence>MPEQQLLQPTEWSYCGYFWADKKDPQRKKKKKKKQKDPKGNGTMEEGPLGEAWAQVKKSLANEAEVYLKFSANLHSEIEKPLINFRENFKKDMKKCDHRIADLHKQHASHYALVEKTRKVLTEWQTVLEMKTQQLEIKLSNKMEKDIKKAWRKSTQAGDDFTCCVNLYNQAQSKWFEKMVTTTLELE</sequence>
<comment type="caution">
    <text evidence="6">The sequence shown here is derived from an EMBL/GenBank/DDBJ whole genome shotgun (WGS) entry which is preliminary data.</text>
</comment>
<keyword evidence="7" id="KW-1185">Reference proteome</keyword>
<gene>
    <name evidence="6" type="ORF">SUZIE_185615</name>
</gene>
<evidence type="ECO:0000313" key="6">
    <source>
        <dbReference type="EMBL" id="MBZ3885972.1"/>
    </source>
</evidence>
<dbReference type="InterPro" id="IPR027267">
    <property type="entry name" value="AH/BAR_dom_sf"/>
</dbReference>
<dbReference type="GO" id="GO:0048812">
    <property type="term" value="P:neuron projection morphogenesis"/>
    <property type="evidence" value="ECO:0007669"/>
    <property type="project" value="TreeGrafter"/>
</dbReference>
<dbReference type="Gene3D" id="1.20.1270.60">
    <property type="entry name" value="Arfaptin homology (AH) domain/BAR domain"/>
    <property type="match status" value="1"/>
</dbReference>
<dbReference type="PANTHER" id="PTHR23065:SF57">
    <property type="entry name" value="GROWTH ARREST-SPECIFIC PROTEIN 7"/>
    <property type="match status" value="1"/>
</dbReference>